<proteinExistence type="predicted"/>
<evidence type="ECO:0000313" key="1">
    <source>
        <dbReference type="EMBL" id="KAF2605209.1"/>
    </source>
</evidence>
<dbReference type="EMBL" id="QGKY02000094">
    <property type="protein sequence ID" value="KAF2605209.1"/>
    <property type="molecule type" value="Genomic_DNA"/>
</dbReference>
<gene>
    <name evidence="1" type="ORF">F2Q70_00025046</name>
</gene>
<protein>
    <recommendedName>
        <fullName evidence="2">N(6)-L-threonylcarbamoyladenine synthase</fullName>
    </recommendedName>
</protein>
<organism evidence="1">
    <name type="scientific">Brassica cretica</name>
    <name type="common">Mustard</name>
    <dbReference type="NCBI Taxonomy" id="69181"/>
    <lineage>
        <taxon>Eukaryota</taxon>
        <taxon>Viridiplantae</taxon>
        <taxon>Streptophyta</taxon>
        <taxon>Embryophyta</taxon>
        <taxon>Tracheophyta</taxon>
        <taxon>Spermatophyta</taxon>
        <taxon>Magnoliopsida</taxon>
        <taxon>eudicotyledons</taxon>
        <taxon>Gunneridae</taxon>
        <taxon>Pentapetalae</taxon>
        <taxon>rosids</taxon>
        <taxon>malvids</taxon>
        <taxon>Brassicales</taxon>
        <taxon>Brassicaceae</taxon>
        <taxon>Brassiceae</taxon>
        <taxon>Brassica</taxon>
    </lineage>
</organism>
<sequence length="162" mass="18240">MVRLFHTLSPAISRLNFIYPRIFLTASPSIKLQRNHVHNKLKPKISPSSSSNFQRTRAYSTTTRVSSLTKRESWKLDDDGLVVLGIETSCDDTAAAVVRGNGEILSQVISSQNCSLNMEAWLPNKLKKHTLGLLIRFPYVPKNPWKYQASSLLQPTSLTIPF</sequence>
<name>A0A8S9LGI1_BRACR</name>
<dbReference type="Gene3D" id="3.30.420.40">
    <property type="match status" value="1"/>
</dbReference>
<comment type="caution">
    <text evidence="1">The sequence shown here is derived from an EMBL/GenBank/DDBJ whole genome shotgun (WGS) entry which is preliminary data.</text>
</comment>
<accession>A0A8S9LGI1</accession>
<dbReference type="AlphaFoldDB" id="A0A8S9LGI1"/>
<evidence type="ECO:0008006" key="2">
    <source>
        <dbReference type="Google" id="ProtNLM"/>
    </source>
</evidence>
<reference evidence="1" key="1">
    <citation type="submission" date="2019-12" db="EMBL/GenBank/DDBJ databases">
        <title>Genome sequencing and annotation of Brassica cretica.</title>
        <authorList>
            <person name="Studholme D.J."/>
            <person name="Sarris P.F."/>
        </authorList>
    </citation>
    <scope>NUCLEOTIDE SEQUENCE</scope>
    <source>
        <strain evidence="1">PFS-102/07</strain>
        <tissue evidence="1">Leaf</tissue>
    </source>
</reference>